<sequence length="67" mass="7233">MNNTTDGGYRKSDVRVLKLMDRPVPAKKPISRTKKATSRVSKKAATLPSSRVSKKATTVSSSSVIDV</sequence>
<feature type="region of interest" description="Disordered" evidence="1">
    <location>
        <begin position="23"/>
        <end position="67"/>
    </location>
</feature>
<evidence type="ECO:0000313" key="2">
    <source>
        <dbReference type="Proteomes" id="UP000095287"/>
    </source>
</evidence>
<evidence type="ECO:0000256" key="1">
    <source>
        <dbReference type="SAM" id="MobiDB-lite"/>
    </source>
</evidence>
<organism evidence="2 3">
    <name type="scientific">Steinernema glaseri</name>
    <dbReference type="NCBI Taxonomy" id="37863"/>
    <lineage>
        <taxon>Eukaryota</taxon>
        <taxon>Metazoa</taxon>
        <taxon>Ecdysozoa</taxon>
        <taxon>Nematoda</taxon>
        <taxon>Chromadorea</taxon>
        <taxon>Rhabditida</taxon>
        <taxon>Tylenchina</taxon>
        <taxon>Panagrolaimomorpha</taxon>
        <taxon>Strongyloidoidea</taxon>
        <taxon>Steinernematidae</taxon>
        <taxon>Steinernema</taxon>
    </lineage>
</organism>
<accession>A0A1I8AMQ5</accession>
<proteinExistence type="predicted"/>
<feature type="compositionally biased region" description="Basic residues" evidence="1">
    <location>
        <begin position="29"/>
        <end position="42"/>
    </location>
</feature>
<protein>
    <submittedName>
        <fullName evidence="3">Uncharacterized protein</fullName>
    </submittedName>
</protein>
<evidence type="ECO:0000313" key="3">
    <source>
        <dbReference type="WBParaSite" id="L893_g7565.t1"/>
    </source>
</evidence>
<feature type="compositionally biased region" description="Low complexity" evidence="1">
    <location>
        <begin position="49"/>
        <end position="67"/>
    </location>
</feature>
<dbReference type="Proteomes" id="UP000095287">
    <property type="component" value="Unplaced"/>
</dbReference>
<reference evidence="3" key="1">
    <citation type="submission" date="2016-11" db="UniProtKB">
        <authorList>
            <consortium name="WormBaseParasite"/>
        </authorList>
    </citation>
    <scope>IDENTIFICATION</scope>
</reference>
<dbReference type="WBParaSite" id="L893_g7565.t1">
    <property type="protein sequence ID" value="L893_g7565.t1"/>
    <property type="gene ID" value="L893_g7565"/>
</dbReference>
<name>A0A1I8AMQ5_9BILA</name>
<dbReference type="AlphaFoldDB" id="A0A1I8AMQ5"/>
<keyword evidence="2" id="KW-1185">Reference proteome</keyword>